<organism evidence="6 7">
    <name type="scientific">Thauera phenylacetica B4P</name>
    <dbReference type="NCBI Taxonomy" id="1234382"/>
    <lineage>
        <taxon>Bacteria</taxon>
        <taxon>Pseudomonadati</taxon>
        <taxon>Pseudomonadota</taxon>
        <taxon>Betaproteobacteria</taxon>
        <taxon>Rhodocyclales</taxon>
        <taxon>Zoogloeaceae</taxon>
        <taxon>Thauera</taxon>
    </lineage>
</organism>
<dbReference type="InterPro" id="IPR000086">
    <property type="entry name" value="NUDIX_hydrolase_dom"/>
</dbReference>
<reference evidence="6 7" key="1">
    <citation type="submission" date="2012-09" db="EMBL/GenBank/DDBJ databases">
        <title>Draft Genome Sequences of 6 Strains from Genus Thauera.</title>
        <authorList>
            <person name="Liu B."/>
            <person name="Shapleigh J.P."/>
            <person name="Frostegard A.H."/>
        </authorList>
    </citation>
    <scope>NUCLEOTIDE SEQUENCE [LARGE SCALE GENOMIC DNA]</scope>
    <source>
        <strain evidence="6 7">B4P</strain>
    </source>
</reference>
<protein>
    <recommendedName>
        <fullName evidence="3 4">Phosphatase NudJ</fullName>
        <ecNumber evidence="4">3.6.1.-</ecNumber>
    </recommendedName>
</protein>
<evidence type="ECO:0000313" key="6">
    <source>
        <dbReference type="EMBL" id="ENO95463.1"/>
    </source>
</evidence>
<proteinExistence type="inferred from homology"/>
<evidence type="ECO:0000259" key="5">
    <source>
        <dbReference type="PROSITE" id="PS51462"/>
    </source>
</evidence>
<dbReference type="EMBL" id="AMXF01000215">
    <property type="protein sequence ID" value="ENO95463.1"/>
    <property type="molecule type" value="Genomic_DNA"/>
</dbReference>
<dbReference type="InterPro" id="IPR015797">
    <property type="entry name" value="NUDIX_hydrolase-like_dom_sf"/>
</dbReference>
<sequence length="163" mass="18607">MRAFMRWSIGVKDRPWKPNVTVAAVIERDGRFLLVEEETPEGLCFNQPAGHLEEGESLLQATVREVLEETAHHFEPEYLVGIYQWTRPQGDITYLRFAYGGRLRGEDPGRPLDEGIVRAVWLTLDEVRACADRHRSPLILQCIEDWIAGQRHPLALVHHSATG</sequence>
<name>N6ZME3_9RHOO</name>
<keyword evidence="4" id="KW-0460">Magnesium</keyword>
<dbReference type="PROSITE" id="PS51462">
    <property type="entry name" value="NUDIX"/>
    <property type="match status" value="1"/>
</dbReference>
<dbReference type="PANTHER" id="PTHR43222">
    <property type="entry name" value="NUDIX HYDROLASE 23"/>
    <property type="match status" value="1"/>
</dbReference>
<dbReference type="GO" id="GO:0017110">
    <property type="term" value="F:nucleoside diphosphate phosphatase activity"/>
    <property type="evidence" value="ECO:0007669"/>
    <property type="project" value="InterPro"/>
</dbReference>
<evidence type="ECO:0000256" key="3">
    <source>
        <dbReference type="ARBA" id="ARBA00015552"/>
    </source>
</evidence>
<evidence type="ECO:0000256" key="2">
    <source>
        <dbReference type="ARBA" id="ARBA00011245"/>
    </source>
</evidence>
<dbReference type="GO" id="GO:0017111">
    <property type="term" value="F:ribonucleoside triphosphate phosphatase activity"/>
    <property type="evidence" value="ECO:0007669"/>
    <property type="project" value="InterPro"/>
</dbReference>
<evidence type="ECO:0000313" key="7">
    <source>
        <dbReference type="Proteomes" id="UP000013047"/>
    </source>
</evidence>
<dbReference type="GO" id="GO:0004787">
    <property type="term" value="F:thiamine diphosphate phosphatase activity"/>
    <property type="evidence" value="ECO:0007669"/>
    <property type="project" value="InterPro"/>
</dbReference>
<dbReference type="PANTHER" id="PTHR43222:SF11">
    <property type="entry name" value="PHOSPHATASE NUDJ"/>
    <property type="match status" value="1"/>
</dbReference>
<evidence type="ECO:0000256" key="1">
    <source>
        <dbReference type="ARBA" id="ARBA00007608"/>
    </source>
</evidence>
<comment type="cofactor">
    <cofactor evidence="4">
        <name>Mg(2+)</name>
        <dbReference type="ChEBI" id="CHEBI:18420"/>
    </cofactor>
</comment>
<dbReference type="Proteomes" id="UP000013047">
    <property type="component" value="Unassembled WGS sequence"/>
</dbReference>
<comment type="similarity">
    <text evidence="1 4">Belongs to the Nudix hydrolase family. NudJ subfamily.</text>
</comment>
<keyword evidence="4 6" id="KW-0378">Hydrolase</keyword>
<dbReference type="SUPFAM" id="SSF55811">
    <property type="entry name" value="Nudix"/>
    <property type="match status" value="1"/>
</dbReference>
<evidence type="ECO:0000256" key="4">
    <source>
        <dbReference type="RuleBase" id="RU364043"/>
    </source>
</evidence>
<dbReference type="CDD" id="cd03675">
    <property type="entry name" value="NUDIX_Hydrolase"/>
    <property type="match status" value="1"/>
</dbReference>
<gene>
    <name evidence="4" type="primary">nudJ</name>
    <name evidence="6" type="ORF">C667_18876</name>
</gene>
<accession>N6ZME3</accession>
<dbReference type="EC" id="3.6.1.-" evidence="4"/>
<dbReference type="InterPro" id="IPR033713">
    <property type="entry name" value="NudJ"/>
</dbReference>
<dbReference type="AlphaFoldDB" id="N6ZME3"/>
<comment type="caution">
    <text evidence="6">The sequence shown here is derived from an EMBL/GenBank/DDBJ whole genome shotgun (WGS) entry which is preliminary data.</text>
</comment>
<dbReference type="Gene3D" id="3.90.79.10">
    <property type="entry name" value="Nucleoside Triphosphate Pyrophosphohydrolase"/>
    <property type="match status" value="1"/>
</dbReference>
<dbReference type="Pfam" id="PF00293">
    <property type="entry name" value="NUDIX"/>
    <property type="match status" value="1"/>
</dbReference>
<keyword evidence="7" id="KW-1185">Reference proteome</keyword>
<comment type="subunit">
    <text evidence="2 4">Monomer.</text>
</comment>
<feature type="domain" description="Nudix hydrolase" evidence="5">
    <location>
        <begin position="15"/>
        <end position="144"/>
    </location>
</feature>